<dbReference type="EMBL" id="JBAMIC010004070">
    <property type="protein sequence ID" value="KAK7087578.1"/>
    <property type="molecule type" value="Genomic_DNA"/>
</dbReference>
<sequence>MKTSSQLSKTLQEILHDKDALHCFIQFMESQHAERFIRFWLDANSFKAATLTRMRTNTLQSVGSSAMLKRRSEASGGDDSAESDSVCRQSQSEDTPSGGGNSANDCEKSVSESEKRKGEGESEGKSNCDSSKPNAPTENIGCASESATHLKHSPATSAQTQGQTDSEGRENKPPSFPLNPPSVEVRVTSDPDDTRPSQSPNPVSEGLLSGTNLSQSSLQDSGIAIPSDGEFVITPNSQSESPGDNESVDTLIDDDDADDDKKAASDGDTSSPVAVGGTDDSVDGEQSNEADTVISGEENSGTEAAEEIESAGRSARSMSMEEMREKLKKSIERDAVSIFTKYIAKDAPQPIGVDDTLRGETISKL</sequence>
<protein>
    <recommendedName>
        <fullName evidence="2">RGS domain-containing protein</fullName>
    </recommendedName>
</protein>
<feature type="compositionally biased region" description="Polar residues" evidence="1">
    <location>
        <begin position="154"/>
        <end position="165"/>
    </location>
</feature>
<gene>
    <name evidence="3" type="ORF">V1264_021610</name>
</gene>
<feature type="compositionally biased region" description="Polar residues" evidence="1">
    <location>
        <begin position="127"/>
        <end position="137"/>
    </location>
</feature>
<dbReference type="InterPro" id="IPR044926">
    <property type="entry name" value="RGS_subdomain_2"/>
</dbReference>
<dbReference type="GO" id="GO:0008104">
    <property type="term" value="P:intracellular protein localization"/>
    <property type="evidence" value="ECO:0007669"/>
    <property type="project" value="TreeGrafter"/>
</dbReference>
<proteinExistence type="predicted"/>
<dbReference type="InterPro" id="IPR036305">
    <property type="entry name" value="RGS_sf"/>
</dbReference>
<feature type="domain" description="RGS" evidence="2">
    <location>
        <begin position="10"/>
        <end position="47"/>
    </location>
</feature>
<feature type="compositionally biased region" description="Polar residues" evidence="1">
    <location>
        <begin position="86"/>
        <end position="95"/>
    </location>
</feature>
<reference evidence="3 4" key="1">
    <citation type="submission" date="2024-02" db="EMBL/GenBank/DDBJ databases">
        <title>Chromosome-scale genome assembly of the rough periwinkle Littorina saxatilis.</title>
        <authorList>
            <person name="De Jode A."/>
            <person name="Faria R."/>
            <person name="Formenti G."/>
            <person name="Sims Y."/>
            <person name="Smith T.P."/>
            <person name="Tracey A."/>
            <person name="Wood J.M.D."/>
            <person name="Zagrodzka Z.B."/>
            <person name="Johannesson K."/>
            <person name="Butlin R.K."/>
            <person name="Leder E.H."/>
        </authorList>
    </citation>
    <scope>NUCLEOTIDE SEQUENCE [LARGE SCALE GENOMIC DNA]</scope>
    <source>
        <strain evidence="3">Snail1</strain>
        <tissue evidence="3">Muscle</tissue>
    </source>
</reference>
<feature type="region of interest" description="Disordered" evidence="1">
    <location>
        <begin position="61"/>
        <end position="321"/>
    </location>
</feature>
<feature type="compositionally biased region" description="Polar residues" evidence="1">
    <location>
        <begin position="209"/>
        <end position="220"/>
    </location>
</feature>
<dbReference type="Gene3D" id="1.10.167.10">
    <property type="entry name" value="Regulator of G-protein Signalling 4, domain 2"/>
    <property type="match status" value="1"/>
</dbReference>
<dbReference type="GO" id="GO:0005886">
    <property type="term" value="C:plasma membrane"/>
    <property type="evidence" value="ECO:0007669"/>
    <property type="project" value="TreeGrafter"/>
</dbReference>
<dbReference type="Pfam" id="PF00615">
    <property type="entry name" value="RGS"/>
    <property type="match status" value="1"/>
</dbReference>
<accession>A0AAN9AIJ5</accession>
<dbReference type="InterPro" id="IPR052246">
    <property type="entry name" value="Cell_Polariz_PKAAnc"/>
</dbReference>
<evidence type="ECO:0000313" key="3">
    <source>
        <dbReference type="EMBL" id="KAK7087578.1"/>
    </source>
</evidence>
<dbReference type="PANTHER" id="PTHR13155">
    <property type="entry name" value="A-KINASE ANCHOR PROTEINS"/>
    <property type="match status" value="1"/>
</dbReference>
<dbReference type="PANTHER" id="PTHR13155:SF1">
    <property type="entry name" value="A-KINASE ANCHOR PROTEIN 10, MITOCHONDRIAL"/>
    <property type="match status" value="1"/>
</dbReference>
<keyword evidence="4" id="KW-1185">Reference proteome</keyword>
<evidence type="ECO:0000313" key="4">
    <source>
        <dbReference type="Proteomes" id="UP001374579"/>
    </source>
</evidence>
<organism evidence="3 4">
    <name type="scientific">Littorina saxatilis</name>
    <dbReference type="NCBI Taxonomy" id="31220"/>
    <lineage>
        <taxon>Eukaryota</taxon>
        <taxon>Metazoa</taxon>
        <taxon>Spiralia</taxon>
        <taxon>Lophotrochozoa</taxon>
        <taxon>Mollusca</taxon>
        <taxon>Gastropoda</taxon>
        <taxon>Caenogastropoda</taxon>
        <taxon>Littorinimorpha</taxon>
        <taxon>Littorinoidea</taxon>
        <taxon>Littorinidae</taxon>
        <taxon>Littorina</taxon>
    </lineage>
</organism>
<dbReference type="SUPFAM" id="SSF48097">
    <property type="entry name" value="Regulator of G-protein signaling, RGS"/>
    <property type="match status" value="1"/>
</dbReference>
<comment type="caution">
    <text evidence="3">The sequence shown here is derived from an EMBL/GenBank/DDBJ whole genome shotgun (WGS) entry which is preliminary data.</text>
</comment>
<dbReference type="Proteomes" id="UP001374579">
    <property type="component" value="Unassembled WGS sequence"/>
</dbReference>
<feature type="compositionally biased region" description="Polar residues" evidence="1">
    <location>
        <begin position="234"/>
        <end position="244"/>
    </location>
</feature>
<dbReference type="InterPro" id="IPR016137">
    <property type="entry name" value="RGS"/>
</dbReference>
<feature type="compositionally biased region" description="Basic and acidic residues" evidence="1">
    <location>
        <begin position="105"/>
        <end position="126"/>
    </location>
</feature>
<dbReference type="PROSITE" id="PS50132">
    <property type="entry name" value="RGS"/>
    <property type="match status" value="1"/>
</dbReference>
<dbReference type="AlphaFoldDB" id="A0AAN9AIJ5"/>
<dbReference type="GO" id="GO:0005739">
    <property type="term" value="C:mitochondrion"/>
    <property type="evidence" value="ECO:0007669"/>
    <property type="project" value="TreeGrafter"/>
</dbReference>
<evidence type="ECO:0000256" key="1">
    <source>
        <dbReference type="SAM" id="MobiDB-lite"/>
    </source>
</evidence>
<evidence type="ECO:0000259" key="2">
    <source>
        <dbReference type="PROSITE" id="PS50132"/>
    </source>
</evidence>
<name>A0AAN9AIJ5_9CAEN</name>